<sequence length="148" mass="16381">FESRQNLVPHRLAPSLVFGKGVYAKTLKGVPLKAFKREIMQRRSYSKAFKAQVVQECSLPGNSVASVALSHGINTHVVHRWRRLAACSPSTGTLPAFLPVTLEPPLQSAASSQAEIRIEIPHRRTALTVHWPATDAEGCARFVREFLQ</sequence>
<dbReference type="Proteomes" id="UP000198861">
    <property type="component" value="Unassembled WGS sequence"/>
</dbReference>
<protein>
    <submittedName>
        <fullName evidence="2">Transposase and inactivated derivatives</fullName>
    </submittedName>
</protein>
<feature type="non-terminal residue" evidence="2">
    <location>
        <position position="1"/>
    </location>
</feature>
<comment type="similarity">
    <text evidence="1">Belongs to the transposase 8 family.</text>
</comment>
<dbReference type="RefSeq" id="WP_217646331.1">
    <property type="nucleotide sequence ID" value="NZ_FOKJ01000169.1"/>
</dbReference>
<proteinExistence type="inferred from homology"/>
<organism evidence="2 3">
    <name type="scientific">Azotobacter beijerinckii</name>
    <dbReference type="NCBI Taxonomy" id="170623"/>
    <lineage>
        <taxon>Bacteria</taxon>
        <taxon>Pseudomonadati</taxon>
        <taxon>Pseudomonadota</taxon>
        <taxon>Gammaproteobacteria</taxon>
        <taxon>Pseudomonadales</taxon>
        <taxon>Pseudomonadaceae</taxon>
        <taxon>Azotobacter</taxon>
    </lineage>
</organism>
<keyword evidence="3" id="KW-1185">Reference proteome</keyword>
<evidence type="ECO:0000313" key="3">
    <source>
        <dbReference type="Proteomes" id="UP000198861"/>
    </source>
</evidence>
<comment type="caution">
    <text evidence="2">The sequence shown here is derived from an EMBL/GenBank/DDBJ whole genome shotgun (WGS) entry which is preliminary data.</text>
</comment>
<dbReference type="SUPFAM" id="SSF46689">
    <property type="entry name" value="Homeodomain-like"/>
    <property type="match status" value="1"/>
</dbReference>
<dbReference type="Pfam" id="PF01527">
    <property type="entry name" value="HTH_Tnp_1"/>
    <property type="match status" value="1"/>
</dbReference>
<reference evidence="2 3" key="1">
    <citation type="submission" date="2016-10" db="EMBL/GenBank/DDBJ databases">
        <authorList>
            <person name="Varghese N."/>
            <person name="Submissions S."/>
        </authorList>
    </citation>
    <scope>NUCLEOTIDE SEQUENCE [LARGE SCALE GENOMIC DNA]</scope>
    <source>
        <strain evidence="2 3">DSM 282</strain>
    </source>
</reference>
<dbReference type="NCBIfam" id="NF047595">
    <property type="entry name" value="IS66_ISRel24_TnpA"/>
    <property type="match status" value="1"/>
</dbReference>
<dbReference type="EMBL" id="FOKJ01000169">
    <property type="protein sequence ID" value="SFB64780.1"/>
    <property type="molecule type" value="Genomic_DNA"/>
</dbReference>
<accession>A0A1I1CW23</accession>
<evidence type="ECO:0000313" key="2">
    <source>
        <dbReference type="EMBL" id="SFB64780.1"/>
    </source>
</evidence>
<gene>
    <name evidence="2" type="ORF">SAMN04244571_04725</name>
</gene>
<evidence type="ECO:0000256" key="1">
    <source>
        <dbReference type="ARBA" id="ARBA00009964"/>
    </source>
</evidence>
<name>A0A1I1CW23_9GAMM</name>
<dbReference type="InterPro" id="IPR002514">
    <property type="entry name" value="Transposase_8"/>
</dbReference>
<dbReference type="InterPro" id="IPR009057">
    <property type="entry name" value="Homeodomain-like_sf"/>
</dbReference>